<reference evidence="3 4" key="1">
    <citation type="submission" date="2015-01" db="EMBL/GenBank/DDBJ databases">
        <title>Evolution of Trichinella species and genotypes.</title>
        <authorList>
            <person name="Korhonen P.K."/>
            <person name="Edoardo P."/>
            <person name="Giuseppe L.R."/>
            <person name="Gasser R.B."/>
        </authorList>
    </citation>
    <scope>NUCLEOTIDE SEQUENCE [LARGE SCALE GENOMIC DNA]</scope>
    <source>
        <strain evidence="3">ISS141</strain>
    </source>
</reference>
<sequence>MAVFLMRINFVILRTPSICLQFSVTVQEEIPQSLASLLWQLKFFIITIFIWDKKCWTTTYNRKSSKHSKRENNFTSGDPSCLV</sequence>
<comment type="caution">
    <text evidence="3">The sequence shown here is derived from an EMBL/GenBank/DDBJ whole genome shotgun (WGS) entry which is preliminary data.</text>
</comment>
<dbReference type="Proteomes" id="UP000054815">
    <property type="component" value="Unassembled WGS sequence"/>
</dbReference>
<gene>
    <name evidence="3" type="ORF">T4E_5422</name>
    <name evidence="2" type="ORF">T4E_991</name>
</gene>
<accession>A0A0V0XJR4</accession>
<feature type="region of interest" description="Disordered" evidence="1">
    <location>
        <begin position="64"/>
        <end position="83"/>
    </location>
</feature>
<feature type="compositionally biased region" description="Polar residues" evidence="1">
    <location>
        <begin position="73"/>
        <end position="83"/>
    </location>
</feature>
<evidence type="ECO:0000313" key="2">
    <source>
        <dbReference type="EMBL" id="KRX88034.1"/>
    </source>
</evidence>
<name>A0A0V0XJR4_TRIPS</name>
<evidence type="ECO:0000256" key="1">
    <source>
        <dbReference type="SAM" id="MobiDB-lite"/>
    </source>
</evidence>
<dbReference type="AlphaFoldDB" id="A0A0V0XJR4"/>
<evidence type="ECO:0000313" key="4">
    <source>
        <dbReference type="Proteomes" id="UP000054815"/>
    </source>
</evidence>
<protein>
    <submittedName>
        <fullName evidence="3">Uncharacterized protein</fullName>
    </submittedName>
</protein>
<dbReference type="EMBL" id="JYDU01000254">
    <property type="protein sequence ID" value="KRX88039.1"/>
    <property type="molecule type" value="Genomic_DNA"/>
</dbReference>
<evidence type="ECO:0000313" key="3">
    <source>
        <dbReference type="EMBL" id="KRX88039.1"/>
    </source>
</evidence>
<organism evidence="3 4">
    <name type="scientific">Trichinella pseudospiralis</name>
    <name type="common">Parasitic roundworm</name>
    <dbReference type="NCBI Taxonomy" id="6337"/>
    <lineage>
        <taxon>Eukaryota</taxon>
        <taxon>Metazoa</taxon>
        <taxon>Ecdysozoa</taxon>
        <taxon>Nematoda</taxon>
        <taxon>Enoplea</taxon>
        <taxon>Dorylaimia</taxon>
        <taxon>Trichinellida</taxon>
        <taxon>Trichinellidae</taxon>
        <taxon>Trichinella</taxon>
    </lineage>
</organism>
<proteinExistence type="predicted"/>
<dbReference type="EMBL" id="JYDU01000254">
    <property type="protein sequence ID" value="KRX88034.1"/>
    <property type="molecule type" value="Genomic_DNA"/>
</dbReference>